<dbReference type="PIRSF" id="PIRSF006173">
    <property type="entry name" value="UCP006173"/>
    <property type="match status" value="1"/>
</dbReference>
<dbReference type="Pfam" id="PF03692">
    <property type="entry name" value="CxxCxxCC"/>
    <property type="match status" value="1"/>
</dbReference>
<dbReference type="NCBIfam" id="NF003501">
    <property type="entry name" value="PRK05170.1-5"/>
    <property type="match status" value="1"/>
</dbReference>
<protein>
    <submittedName>
        <fullName evidence="1">YcgN family cysteine cluster protein</fullName>
    </submittedName>
</protein>
<dbReference type="NCBIfam" id="NF003507">
    <property type="entry name" value="PRK05170.2-5"/>
    <property type="match status" value="1"/>
</dbReference>
<dbReference type="PANTHER" id="PTHR37421">
    <property type="entry name" value="UPF0260 PROTEIN YCGN"/>
    <property type="match status" value="1"/>
</dbReference>
<evidence type="ECO:0000313" key="2">
    <source>
        <dbReference type="Proteomes" id="UP001548189"/>
    </source>
</evidence>
<name>A0ABV2BQY2_9GAMM</name>
<gene>
    <name evidence="1" type="ORF">ABVT43_04030</name>
</gene>
<dbReference type="Proteomes" id="UP001548189">
    <property type="component" value="Unassembled WGS sequence"/>
</dbReference>
<comment type="caution">
    <text evidence="1">The sequence shown here is derived from an EMBL/GenBank/DDBJ whole genome shotgun (WGS) entry which is preliminary data.</text>
</comment>
<organism evidence="1 2">
    <name type="scientific">Aliikangiella maris</name>
    <dbReference type="NCBI Taxonomy" id="3162458"/>
    <lineage>
        <taxon>Bacteria</taxon>
        <taxon>Pseudomonadati</taxon>
        <taxon>Pseudomonadota</taxon>
        <taxon>Gammaproteobacteria</taxon>
        <taxon>Oceanospirillales</taxon>
        <taxon>Pleioneaceae</taxon>
        <taxon>Aliikangiella</taxon>
    </lineage>
</organism>
<dbReference type="EMBL" id="JBEVCJ010000003">
    <property type="protein sequence ID" value="MET1254291.1"/>
    <property type="molecule type" value="Genomic_DNA"/>
</dbReference>
<sequence>MKGKEKDRFWERIPMQELSEKQWESLCDGCCKCCAYKLQDEDTEEMVFTNVVCKYLDLEAGRCTVYDERQKYVPDCIKVTPQNATELEWMPNTCAYKLVANGEPLPLWHPLETGDPRSTMLSGNSAVGKVISEDTIDLDDIEDYVVSDDYFEQVHKTD</sequence>
<accession>A0ABV2BQY2</accession>
<evidence type="ECO:0000313" key="1">
    <source>
        <dbReference type="EMBL" id="MET1254291.1"/>
    </source>
</evidence>
<dbReference type="InterPro" id="IPR008228">
    <property type="entry name" value="UCP006173"/>
</dbReference>
<dbReference type="InterPro" id="IPR005358">
    <property type="entry name" value="Puta_zinc/iron-chelating_dom"/>
</dbReference>
<keyword evidence="2" id="KW-1185">Reference proteome</keyword>
<dbReference type="PANTHER" id="PTHR37421:SF1">
    <property type="entry name" value="UPF0260 PROTEIN YCGN"/>
    <property type="match status" value="1"/>
</dbReference>
<reference evidence="1 2" key="1">
    <citation type="submission" date="2024-06" db="EMBL/GenBank/DDBJ databases">
        <authorList>
            <person name="Li F."/>
        </authorList>
    </citation>
    <scope>NUCLEOTIDE SEQUENCE [LARGE SCALE GENOMIC DNA]</scope>
    <source>
        <strain evidence="1 2">GXAS 311</strain>
    </source>
</reference>
<proteinExistence type="predicted"/>